<dbReference type="GO" id="GO:0005524">
    <property type="term" value="F:ATP binding"/>
    <property type="evidence" value="ECO:0007669"/>
    <property type="project" value="UniProtKB-KW"/>
</dbReference>
<dbReference type="GO" id="GO:0006281">
    <property type="term" value="P:DNA repair"/>
    <property type="evidence" value="ECO:0007669"/>
    <property type="project" value="UniProtKB-KW"/>
</dbReference>
<dbReference type="SUPFAM" id="SSF56219">
    <property type="entry name" value="DNase I-like"/>
    <property type="match status" value="1"/>
</dbReference>
<keyword evidence="1" id="KW-0227">DNA damage</keyword>
<feature type="compositionally biased region" description="Basic and acidic residues" evidence="2">
    <location>
        <begin position="461"/>
        <end position="500"/>
    </location>
</feature>
<keyword evidence="1" id="KW-0378">Hydrolase</keyword>
<keyword evidence="7" id="KW-1185">Reference proteome</keyword>
<dbReference type="GO" id="GO:0016787">
    <property type="term" value="F:hydrolase activity"/>
    <property type="evidence" value="ECO:0007669"/>
    <property type="project" value="UniProtKB-KW"/>
</dbReference>
<keyword evidence="1" id="KW-0547">Nucleotide-binding</keyword>
<evidence type="ECO:0000259" key="3">
    <source>
        <dbReference type="Pfam" id="PF05970"/>
    </source>
</evidence>
<evidence type="ECO:0000256" key="2">
    <source>
        <dbReference type="SAM" id="MobiDB-lite"/>
    </source>
</evidence>
<evidence type="ECO:0000313" key="7">
    <source>
        <dbReference type="Proteomes" id="UP000594262"/>
    </source>
</evidence>
<dbReference type="GO" id="GO:0006310">
    <property type="term" value="P:DNA recombination"/>
    <property type="evidence" value="ECO:0007669"/>
    <property type="project" value="UniProtKB-KW"/>
</dbReference>
<dbReference type="EnsemblMetazoa" id="CLYHEMT007454.1">
    <property type="protein sequence ID" value="CLYHEMP007454.1"/>
    <property type="gene ID" value="CLYHEMG007454"/>
</dbReference>
<comment type="similarity">
    <text evidence="1">Belongs to the helicase family.</text>
</comment>
<feature type="domain" description="Helitron helicase-like" evidence="4">
    <location>
        <begin position="833"/>
        <end position="1026"/>
    </location>
</feature>
<feature type="domain" description="DNA helicase Pif1-like DEAD-box helicase" evidence="3">
    <location>
        <begin position="1576"/>
        <end position="1781"/>
    </location>
</feature>
<keyword evidence="1" id="KW-0234">DNA repair</keyword>
<dbReference type="SUPFAM" id="SSF52540">
    <property type="entry name" value="P-loop containing nucleoside triphosphate hydrolases"/>
    <property type="match status" value="2"/>
</dbReference>
<dbReference type="PANTHER" id="PTHR47642">
    <property type="entry name" value="ATP-DEPENDENT DNA HELICASE"/>
    <property type="match status" value="1"/>
</dbReference>
<dbReference type="GO" id="GO:0000723">
    <property type="term" value="P:telomere maintenance"/>
    <property type="evidence" value="ECO:0007669"/>
    <property type="project" value="InterPro"/>
</dbReference>
<keyword evidence="1" id="KW-0347">Helicase</keyword>
<dbReference type="CDD" id="cd18809">
    <property type="entry name" value="SF1_C_RecD"/>
    <property type="match status" value="1"/>
</dbReference>
<feature type="domain" description="DUF6570" evidence="5">
    <location>
        <begin position="569"/>
        <end position="693"/>
    </location>
</feature>
<dbReference type="OrthoDB" id="5959374at2759"/>
<dbReference type="InterPro" id="IPR036691">
    <property type="entry name" value="Endo/exonu/phosph_ase_sf"/>
</dbReference>
<evidence type="ECO:0000259" key="5">
    <source>
        <dbReference type="Pfam" id="PF20209"/>
    </source>
</evidence>
<feature type="compositionally biased region" description="Basic and acidic residues" evidence="2">
    <location>
        <begin position="366"/>
        <end position="375"/>
    </location>
</feature>
<dbReference type="InterPro" id="IPR010285">
    <property type="entry name" value="DNA_helicase_pif1-like_DEAD"/>
</dbReference>
<dbReference type="Gene3D" id="3.40.50.300">
    <property type="entry name" value="P-loop containing nucleotide triphosphate hydrolases"/>
    <property type="match status" value="1"/>
</dbReference>
<feature type="region of interest" description="Disordered" evidence="2">
    <location>
        <begin position="446"/>
        <end position="500"/>
    </location>
</feature>
<accession>A0A7M5U8C0</accession>
<organism evidence="6 7">
    <name type="scientific">Clytia hemisphaerica</name>
    <dbReference type="NCBI Taxonomy" id="252671"/>
    <lineage>
        <taxon>Eukaryota</taxon>
        <taxon>Metazoa</taxon>
        <taxon>Cnidaria</taxon>
        <taxon>Hydrozoa</taxon>
        <taxon>Hydroidolina</taxon>
        <taxon>Leptothecata</taxon>
        <taxon>Obeliida</taxon>
        <taxon>Clytiidae</taxon>
        <taxon>Clytia</taxon>
    </lineage>
</organism>
<dbReference type="GO" id="GO:0043139">
    <property type="term" value="F:5'-3' DNA helicase activity"/>
    <property type="evidence" value="ECO:0007669"/>
    <property type="project" value="UniProtKB-EC"/>
</dbReference>
<evidence type="ECO:0000256" key="1">
    <source>
        <dbReference type="RuleBase" id="RU363044"/>
    </source>
</evidence>
<evidence type="ECO:0000259" key="4">
    <source>
        <dbReference type="Pfam" id="PF14214"/>
    </source>
</evidence>
<feature type="compositionally biased region" description="Basic residues" evidence="2">
    <location>
        <begin position="354"/>
        <end position="365"/>
    </location>
</feature>
<feature type="region of interest" description="Disordered" evidence="2">
    <location>
        <begin position="351"/>
        <end position="382"/>
    </location>
</feature>
<dbReference type="InterPro" id="IPR046700">
    <property type="entry name" value="DUF6570"/>
</dbReference>
<protein>
    <recommendedName>
        <fullName evidence="1">ATP-dependent DNA helicase</fullName>
        <ecNumber evidence="1">5.6.2.3</ecNumber>
    </recommendedName>
</protein>
<dbReference type="Pfam" id="PF05970">
    <property type="entry name" value="PIF1"/>
    <property type="match status" value="1"/>
</dbReference>
<keyword evidence="1" id="KW-0233">DNA recombination</keyword>
<dbReference type="Pfam" id="PF20209">
    <property type="entry name" value="DUF6570"/>
    <property type="match status" value="1"/>
</dbReference>
<dbReference type="InterPro" id="IPR025476">
    <property type="entry name" value="Helitron_helicase-like"/>
</dbReference>
<dbReference type="PANTHER" id="PTHR47642:SF5">
    <property type="entry name" value="ATP-DEPENDENT DNA HELICASE"/>
    <property type="match status" value="1"/>
</dbReference>
<name>A0A7M5U8C0_9CNID</name>
<dbReference type="EC" id="5.6.2.3" evidence="1"/>
<reference evidence="6" key="1">
    <citation type="submission" date="2021-01" db="UniProtKB">
        <authorList>
            <consortium name="EnsemblMetazoa"/>
        </authorList>
    </citation>
    <scope>IDENTIFICATION</scope>
</reference>
<comment type="catalytic activity">
    <reaction evidence="1">
        <text>ATP + H2O = ADP + phosphate + H(+)</text>
        <dbReference type="Rhea" id="RHEA:13065"/>
        <dbReference type="ChEBI" id="CHEBI:15377"/>
        <dbReference type="ChEBI" id="CHEBI:15378"/>
        <dbReference type="ChEBI" id="CHEBI:30616"/>
        <dbReference type="ChEBI" id="CHEBI:43474"/>
        <dbReference type="ChEBI" id="CHEBI:456216"/>
        <dbReference type="EC" id="5.6.2.3"/>
    </reaction>
</comment>
<dbReference type="Pfam" id="PF14214">
    <property type="entry name" value="Helitron_like_N"/>
    <property type="match status" value="1"/>
</dbReference>
<proteinExistence type="inferred from homology"/>
<sequence length="2255" mass="262092">MISIEAYRACIGSFAFTAQRNVKGVCKSIVIGSFLCNNAIFQILRPMRFVALLFFLFVAIPKSYEITFLETPLVFLHLSRNGMFAPYPNVTYSLIDSNLIFMKVNYTLLLSGDIELNPGPRTDKSKIVQGNFNQAHEMFGVSADKQSATNSLFSICWTKVRNINIWKDFDLDFILHSGDEIFKDTSLNRSLTIDEIPQRVVIENNQFEITVVRQVDICIDTLQDESAVDTNIFFSEHVTGAIIFINDHCVAILKVKLKKEKYKIYMFNCLSCDGEGKIVEKDNGRSILLEFSALDDVTNYVCSIHDGLHHIKIAYIEVNFSENQRESNLVKKLNNFKKTVLYIDYLQNSAEKHGRQHQNKTRQKRHYENHSEEIKQKRRKTENLSSITEYNYKYYENNSENIKENRKEHYEKNFENIKENKKEYYEKNSENIKENRKEHYEKNFENIKENRKKHYQNNSENIKENKKEHYQKNSETIKEKNRKYQKDKKDSDKKDSDRDKRISKFKEQIKEGPLYICVSCHRCLYRRAVMPFKEEKYNKNGFDPKCSPIPSFSDNQLYICKTCDKKLLKQEIPCQSVSNKLELYDMPDHLQKINKMERAVISQRILFAKIKIMPKGQFPKIKGIVCNIPIETEEVCNVLPRTLDESNVIFMKLKRKLCYNGHVLSEAVRPDIVFSILNHLKSVNPLYEHVNVQDILTENAFNIRFVDDKDIDFSTIGREQSQTSAEVILRFIDDRDVKQIHNFEEKDEFENEDPMDRHRLTCVETTLISKCPHAIVDDENIVVAPGEGKAPLNVLKDEKVEVLAFPDLFPTGKFGLSEYRDVKLTHTKYFNQRLLNYTQRFASDSDYLFFANFVSQQTNLRNQMNVAMRKVSGRNISAGMLSSNFKENVKNFVVNEEAYTFMNSVKGSAAYWKNMLSDVLAMVKQLGIPSFFMTLSCADLRWNELPYIISRLNGQELSDEEIIALPYFERCELLNSNPVLLVRHFQYRVEVFYKEIVIKGPLGKVKFHVIRIEFQFRGSPHAHCLLWVENMPVLTLESIEEYTQFLDSAISANIPTEPSRLKELVEQYQVHRHSKTCQKYGNKECRFGFGKFFTHRTIIAKPLPPDTPDKDQIQLKQKEIFSKVKNYIDEFLNPQKRNFLYPERPNYENIPNIDEVLESLDISLTDYEVALSISTDENDFQVHLKRNTNSCFVNNYFEEGLLAWQANIDLQPVFNHYKAVQYMCAYFSKNETSSSNAMKEALAECKELEKDKFETMQKLAQAYSDNRECSVQEAVYQLMPELWLRKGYPQVMFVNTNLPEERFHMFKSEEELAELPEDSEDVFKKNILDRYIDRPNRTFSNGKYREIDSLCYAQFCSNFELDKKIDYAELINDSQPNVLDDTIVEENHVENPLHKKIPLMNSKECMRCRKVRKVLRTYTPNRHLYPEKYAHHLLMLFYPFRKEEDLKLDGSYMLKLSSPDVLEKVNRNREIFEPNSELVESALQNYRSDLLTNQNAFAQQENDEVFNLLNEELDNNTHIEEELHIDDEALANLAPAAVHSTTFSEEELRLNIESLNEKQREIFDVVYMSIKRYVQNKNLESPEEIEPLRIFLTAAGGCGKSYLLKCLYDVLNKLLCRKGDTSKAKILRLAPTGVAAINIDGTTIHTGLGLSRHGFLPLSDKQRTNFRLKLQDISVIFIDEVSMVSPQTLLQIHQRLCEIFGTSDRIPFANKTVIVSGDLYQLPPVFGGPVFTLNGFVINLLKLWRQFRFAELNEVMRQQGDNTFVNLLNNIRIGIITEEDERILRSKFISQDDPNYPWDALHLFAENSMVKAHNDKMIETLSTPIINIFAIEQYPRGLTESKIQEIRNKKYTDTGGITYQLTLRVGARVLLTTNLDINDRLVNGQLGTVKHIKVLNGKCEKIYVLFDDVKAGNEKMKSDDFARRNGYVPIERTEAKFGTSKRKEMVTVIWTQFPLILAYACTVHKVQGLTLQKIVVSFQLHRQNQFKPGQMYVALSRVTSLNGLFLIGDYSSSAIKSSKLADEEYERLRCEENILEPLNSFPPSEENLVLTFLNIRSLRGKSASLKHHKQVYDSDVVFFAETQINCDSNIEEVEYNMKPFTMLFNNDTDKFKSLAIGYKESISILEHEHVSGFSYLKLKKNTYCDRTFNILLLYRSHQETLTSFFSSLHTVLSELPDIDIIFGDFNIDLLKESEEKRNLLYCLQDFNPLVDFPTHVDGGAIDHIFLNSSLNDALVDGLKFCTCLSDHDVLKIEIF</sequence>
<dbReference type="Gene3D" id="3.90.70.120">
    <property type="match status" value="1"/>
</dbReference>
<dbReference type="InterPro" id="IPR051055">
    <property type="entry name" value="PIF1_helicase"/>
</dbReference>
<keyword evidence="1" id="KW-0067">ATP-binding</keyword>
<dbReference type="InterPro" id="IPR027417">
    <property type="entry name" value="P-loop_NTPase"/>
</dbReference>
<evidence type="ECO:0000313" key="6">
    <source>
        <dbReference type="EnsemblMetazoa" id="CLYHEMP007454.1"/>
    </source>
</evidence>
<dbReference type="Proteomes" id="UP000594262">
    <property type="component" value="Unplaced"/>
</dbReference>
<comment type="cofactor">
    <cofactor evidence="1">
        <name>Mg(2+)</name>
        <dbReference type="ChEBI" id="CHEBI:18420"/>
    </cofactor>
</comment>